<dbReference type="EMBL" id="ML992670">
    <property type="protein sequence ID" value="KAF2213713.1"/>
    <property type="molecule type" value="Genomic_DNA"/>
</dbReference>
<feature type="compositionally biased region" description="Polar residues" evidence="3">
    <location>
        <begin position="160"/>
        <end position="175"/>
    </location>
</feature>
<keyword evidence="5" id="KW-1185">Reference proteome</keyword>
<keyword evidence="1" id="KW-0677">Repeat</keyword>
<protein>
    <recommendedName>
        <fullName evidence="6">Tetratricopeptide SHNi-TPR domain-containing protein</fullName>
    </recommendedName>
</protein>
<accession>A0A6A6FJZ3</accession>
<dbReference type="AlphaFoldDB" id="A0A6A6FJZ3"/>
<evidence type="ECO:0000313" key="5">
    <source>
        <dbReference type="Proteomes" id="UP000799539"/>
    </source>
</evidence>
<dbReference type="OrthoDB" id="5587616at2759"/>
<evidence type="ECO:0008006" key="6">
    <source>
        <dbReference type="Google" id="ProtNLM"/>
    </source>
</evidence>
<dbReference type="GO" id="GO:0034080">
    <property type="term" value="P:CENP-A containing chromatin assembly"/>
    <property type="evidence" value="ECO:0007669"/>
    <property type="project" value="TreeGrafter"/>
</dbReference>
<keyword evidence="2" id="KW-0802">TPR repeat</keyword>
<evidence type="ECO:0000256" key="2">
    <source>
        <dbReference type="ARBA" id="ARBA00022803"/>
    </source>
</evidence>
<evidence type="ECO:0000256" key="3">
    <source>
        <dbReference type="SAM" id="MobiDB-lite"/>
    </source>
</evidence>
<organism evidence="4 5">
    <name type="scientific">Cercospora zeae-maydis SCOH1-5</name>
    <dbReference type="NCBI Taxonomy" id="717836"/>
    <lineage>
        <taxon>Eukaryota</taxon>
        <taxon>Fungi</taxon>
        <taxon>Dikarya</taxon>
        <taxon>Ascomycota</taxon>
        <taxon>Pezizomycotina</taxon>
        <taxon>Dothideomycetes</taxon>
        <taxon>Dothideomycetidae</taxon>
        <taxon>Mycosphaerellales</taxon>
        <taxon>Mycosphaerellaceae</taxon>
        <taxon>Cercospora</taxon>
    </lineage>
</organism>
<dbReference type="InterPro" id="IPR051730">
    <property type="entry name" value="NASP-like"/>
</dbReference>
<feature type="region of interest" description="Disordered" evidence="3">
    <location>
        <begin position="141"/>
        <end position="200"/>
    </location>
</feature>
<name>A0A6A6FJZ3_9PEZI</name>
<dbReference type="GO" id="GO:0005654">
    <property type="term" value="C:nucleoplasm"/>
    <property type="evidence" value="ECO:0007669"/>
    <property type="project" value="TreeGrafter"/>
</dbReference>
<reference evidence="4" key="1">
    <citation type="journal article" date="2020" name="Stud. Mycol.">
        <title>101 Dothideomycetes genomes: a test case for predicting lifestyles and emergence of pathogens.</title>
        <authorList>
            <person name="Haridas S."/>
            <person name="Albert R."/>
            <person name="Binder M."/>
            <person name="Bloem J."/>
            <person name="Labutti K."/>
            <person name="Salamov A."/>
            <person name="Andreopoulos B."/>
            <person name="Baker S."/>
            <person name="Barry K."/>
            <person name="Bills G."/>
            <person name="Bluhm B."/>
            <person name="Cannon C."/>
            <person name="Castanera R."/>
            <person name="Culley D."/>
            <person name="Daum C."/>
            <person name="Ezra D."/>
            <person name="Gonzalez J."/>
            <person name="Henrissat B."/>
            <person name="Kuo A."/>
            <person name="Liang C."/>
            <person name="Lipzen A."/>
            <person name="Lutzoni F."/>
            <person name="Magnuson J."/>
            <person name="Mondo S."/>
            <person name="Nolan M."/>
            <person name="Ohm R."/>
            <person name="Pangilinan J."/>
            <person name="Park H.-J."/>
            <person name="Ramirez L."/>
            <person name="Alfaro M."/>
            <person name="Sun H."/>
            <person name="Tritt A."/>
            <person name="Yoshinaga Y."/>
            <person name="Zwiers L.-H."/>
            <person name="Turgeon B."/>
            <person name="Goodwin S."/>
            <person name="Spatafora J."/>
            <person name="Crous P."/>
            <person name="Grigoriev I."/>
        </authorList>
    </citation>
    <scope>NUCLEOTIDE SEQUENCE</scope>
    <source>
        <strain evidence="4">SCOH1-5</strain>
    </source>
</reference>
<dbReference type="GO" id="GO:0042393">
    <property type="term" value="F:histone binding"/>
    <property type="evidence" value="ECO:0007669"/>
    <property type="project" value="TreeGrafter"/>
</dbReference>
<dbReference type="GO" id="GO:0006335">
    <property type="term" value="P:DNA replication-dependent chromatin assembly"/>
    <property type="evidence" value="ECO:0007669"/>
    <property type="project" value="TreeGrafter"/>
</dbReference>
<proteinExistence type="predicted"/>
<evidence type="ECO:0000256" key="1">
    <source>
        <dbReference type="ARBA" id="ARBA00022737"/>
    </source>
</evidence>
<feature type="region of interest" description="Disordered" evidence="3">
    <location>
        <begin position="218"/>
        <end position="249"/>
    </location>
</feature>
<dbReference type="PANTHER" id="PTHR15081">
    <property type="entry name" value="NUCLEAR AUTOANTIGENIC SPERM PROTEIN NASP -RELATED"/>
    <property type="match status" value="1"/>
</dbReference>
<dbReference type="PANTHER" id="PTHR15081:SF1">
    <property type="entry name" value="NUCLEAR AUTOANTIGENIC SPERM PROTEIN"/>
    <property type="match status" value="1"/>
</dbReference>
<feature type="region of interest" description="Disordered" evidence="3">
    <location>
        <begin position="91"/>
        <end position="121"/>
    </location>
</feature>
<sequence>MSTDPEIDMAQQADGEATQDLPAKLEQLKAEATKDYALKNYNAAAERYADACEVQDEVNGEMSIENADLLYQYGRCLYHVAVANSDVLGGKVASSEQPKKKKRKVAKKEENGEGNSSSLIGDAIKSSEQKLLEDVVEAAVESKDGTATESSAEGAKETKQPGNSSNPFFQISGDDNFTDSEDDDDGEGGDDGEEEEDDFAIAFEVLDMARILLTRKLESLQDAKDKSTEEKPEVRQIKERLADTHDLQA</sequence>
<gene>
    <name evidence="4" type="ORF">CERZMDRAFT_90517</name>
</gene>
<dbReference type="Proteomes" id="UP000799539">
    <property type="component" value="Unassembled WGS sequence"/>
</dbReference>
<feature type="compositionally biased region" description="Acidic residues" evidence="3">
    <location>
        <begin position="176"/>
        <end position="199"/>
    </location>
</feature>
<feature type="non-terminal residue" evidence="4">
    <location>
        <position position="249"/>
    </location>
</feature>
<evidence type="ECO:0000313" key="4">
    <source>
        <dbReference type="EMBL" id="KAF2213713.1"/>
    </source>
</evidence>